<evidence type="ECO:0000313" key="2">
    <source>
        <dbReference type="EMBL" id="VAV88168.1"/>
    </source>
</evidence>
<organism evidence="2">
    <name type="scientific">hydrothermal vent metagenome</name>
    <dbReference type="NCBI Taxonomy" id="652676"/>
    <lineage>
        <taxon>unclassified sequences</taxon>
        <taxon>metagenomes</taxon>
        <taxon>ecological metagenomes</taxon>
    </lineage>
</organism>
<keyword evidence="1" id="KW-0812">Transmembrane</keyword>
<dbReference type="Pfam" id="PF13801">
    <property type="entry name" value="Metal_resist"/>
    <property type="match status" value="1"/>
</dbReference>
<evidence type="ECO:0000256" key="1">
    <source>
        <dbReference type="SAM" id="Phobius"/>
    </source>
</evidence>
<keyword evidence="1" id="KW-0472">Membrane</keyword>
<reference evidence="2" key="1">
    <citation type="submission" date="2018-06" db="EMBL/GenBank/DDBJ databases">
        <authorList>
            <person name="Zhirakovskaya E."/>
        </authorList>
    </citation>
    <scope>NUCLEOTIDE SEQUENCE</scope>
</reference>
<feature type="transmembrane region" description="Helical" evidence="1">
    <location>
        <begin position="12"/>
        <end position="30"/>
    </location>
</feature>
<gene>
    <name evidence="2" type="ORF">MNBD_ALPHA02-1689</name>
</gene>
<protein>
    <recommendedName>
        <fullName evidence="3">Periplasmic heavy metal sensor</fullName>
    </recommendedName>
</protein>
<accession>A0A3B0RIW2</accession>
<dbReference type="InterPro" id="IPR025961">
    <property type="entry name" value="Metal_resist"/>
</dbReference>
<dbReference type="EMBL" id="UOED01000031">
    <property type="protein sequence ID" value="VAV88168.1"/>
    <property type="molecule type" value="Genomic_DNA"/>
</dbReference>
<dbReference type="AlphaFoldDB" id="A0A3B0RIW2"/>
<sequence length="164" mass="20238">MAEKSKKANWVNVVLFFSLALNFFVVGYLVSDTRMFRNLHDRKIFHKRPDVRIVDFFPRSEKKKFRKFMRQQHEKLMPVQRDLSKSQREIFKAISKREVDEAELRQAFEKYQVSNDRLQNTINEMVIEMVMDMDYDTRRKIIMRGEKAHERWKMMRERWQKNKK</sequence>
<proteinExistence type="predicted"/>
<evidence type="ECO:0008006" key="3">
    <source>
        <dbReference type="Google" id="ProtNLM"/>
    </source>
</evidence>
<keyword evidence="1" id="KW-1133">Transmembrane helix</keyword>
<name>A0A3B0RIW2_9ZZZZ</name>